<keyword evidence="3" id="KW-1185">Reference proteome</keyword>
<dbReference type="AlphaFoldDB" id="A0A9P7K5D8"/>
<organism evidence="2 3">
    <name type="scientific">Sphagnurus paluster</name>
    <dbReference type="NCBI Taxonomy" id="117069"/>
    <lineage>
        <taxon>Eukaryota</taxon>
        <taxon>Fungi</taxon>
        <taxon>Dikarya</taxon>
        <taxon>Basidiomycota</taxon>
        <taxon>Agaricomycotina</taxon>
        <taxon>Agaricomycetes</taxon>
        <taxon>Agaricomycetidae</taxon>
        <taxon>Agaricales</taxon>
        <taxon>Tricholomatineae</taxon>
        <taxon>Lyophyllaceae</taxon>
        <taxon>Sphagnurus</taxon>
    </lineage>
</organism>
<evidence type="ECO:0000313" key="3">
    <source>
        <dbReference type="Proteomes" id="UP000717328"/>
    </source>
</evidence>
<name>A0A9P7K5D8_9AGAR</name>
<dbReference type="InterPro" id="IPR011009">
    <property type="entry name" value="Kinase-like_dom_sf"/>
</dbReference>
<dbReference type="GO" id="GO:0004672">
    <property type="term" value="F:protein kinase activity"/>
    <property type="evidence" value="ECO:0007669"/>
    <property type="project" value="InterPro"/>
</dbReference>
<dbReference type="Pfam" id="PF07714">
    <property type="entry name" value="PK_Tyr_Ser-Thr"/>
    <property type="match status" value="1"/>
</dbReference>
<dbReference type="Gene3D" id="1.10.510.10">
    <property type="entry name" value="Transferase(Phosphotransferase) domain 1"/>
    <property type="match status" value="1"/>
</dbReference>
<sequence length="130" mass="14870">MNEPAPNTKASDVYAWSCVCYEIFTGQRPFQGLTDLRIFVLVVNEDARPEKPKVNLWGLTDEIWEIMDNCWKRITPEHPRPSISDVVSQLESMQPQDIRPTGTWKSGLELRGQNQSDVPLTLERLDAILS</sequence>
<reference evidence="2" key="2">
    <citation type="submission" date="2021-10" db="EMBL/GenBank/DDBJ databases">
        <title>Phylogenomics reveals ancestral predisposition of the termite-cultivated fungus Termitomyces towards a domesticated lifestyle.</title>
        <authorList>
            <person name="Auxier B."/>
            <person name="Grum-Grzhimaylo A."/>
            <person name="Cardenas M.E."/>
            <person name="Lodge J.D."/>
            <person name="Laessoe T."/>
            <person name="Pedersen O."/>
            <person name="Smith M.E."/>
            <person name="Kuyper T.W."/>
            <person name="Franco-Molano E.A."/>
            <person name="Baroni T.J."/>
            <person name="Aanen D.K."/>
        </authorList>
    </citation>
    <scope>NUCLEOTIDE SEQUENCE</scope>
    <source>
        <strain evidence="2">D49</strain>
    </source>
</reference>
<dbReference type="EMBL" id="JABCKI010006033">
    <property type="protein sequence ID" value="KAG5635731.1"/>
    <property type="molecule type" value="Genomic_DNA"/>
</dbReference>
<protein>
    <recommendedName>
        <fullName evidence="1">Serine-threonine/tyrosine-protein kinase catalytic domain-containing protein</fullName>
    </recommendedName>
</protein>
<gene>
    <name evidence="2" type="ORF">H0H81_010269</name>
</gene>
<feature type="domain" description="Serine-threonine/tyrosine-protein kinase catalytic" evidence="1">
    <location>
        <begin position="8"/>
        <end position="90"/>
    </location>
</feature>
<reference evidence="2" key="1">
    <citation type="submission" date="2021-02" db="EMBL/GenBank/DDBJ databases">
        <authorList>
            <person name="Nieuwenhuis M."/>
            <person name="Van De Peppel L.J.J."/>
        </authorList>
    </citation>
    <scope>NUCLEOTIDE SEQUENCE</scope>
    <source>
        <strain evidence="2">D49</strain>
    </source>
</reference>
<dbReference type="OrthoDB" id="4062651at2759"/>
<dbReference type="SUPFAM" id="SSF56112">
    <property type="entry name" value="Protein kinase-like (PK-like)"/>
    <property type="match status" value="1"/>
</dbReference>
<evidence type="ECO:0000313" key="2">
    <source>
        <dbReference type="EMBL" id="KAG5635731.1"/>
    </source>
</evidence>
<dbReference type="InterPro" id="IPR001245">
    <property type="entry name" value="Ser-Thr/Tyr_kinase_cat_dom"/>
</dbReference>
<feature type="non-terminal residue" evidence="2">
    <location>
        <position position="130"/>
    </location>
</feature>
<dbReference type="Proteomes" id="UP000717328">
    <property type="component" value="Unassembled WGS sequence"/>
</dbReference>
<evidence type="ECO:0000259" key="1">
    <source>
        <dbReference type="Pfam" id="PF07714"/>
    </source>
</evidence>
<comment type="caution">
    <text evidence="2">The sequence shown here is derived from an EMBL/GenBank/DDBJ whole genome shotgun (WGS) entry which is preliminary data.</text>
</comment>
<accession>A0A9P7K5D8</accession>
<proteinExistence type="predicted"/>